<keyword evidence="1" id="KW-0472">Membrane</keyword>
<dbReference type="PATRIC" id="fig|582680.7.peg.2381"/>
<comment type="caution">
    <text evidence="2">The sequence shown here is derived from an EMBL/GenBank/DDBJ whole genome shotgun (WGS) entry which is preliminary data.</text>
</comment>
<gene>
    <name evidence="2" type="ORF">RL72_02334</name>
</gene>
<protein>
    <submittedName>
        <fullName evidence="2">Uncharacterized protein</fullName>
    </submittedName>
</protein>
<feature type="transmembrane region" description="Helical" evidence="1">
    <location>
        <begin position="6"/>
        <end position="31"/>
    </location>
</feature>
<evidence type="ECO:0000313" key="2">
    <source>
        <dbReference type="EMBL" id="KJL22026.1"/>
    </source>
</evidence>
<dbReference type="OrthoDB" id="5081644at2"/>
<dbReference type="EMBL" id="JYIT01000079">
    <property type="protein sequence ID" value="KJL22026.1"/>
    <property type="molecule type" value="Genomic_DNA"/>
</dbReference>
<organism evidence="2 3">
    <name type="scientific">Microbacterium azadirachtae</name>
    <dbReference type="NCBI Taxonomy" id="582680"/>
    <lineage>
        <taxon>Bacteria</taxon>
        <taxon>Bacillati</taxon>
        <taxon>Actinomycetota</taxon>
        <taxon>Actinomycetes</taxon>
        <taxon>Micrococcales</taxon>
        <taxon>Microbacteriaceae</taxon>
        <taxon>Microbacterium</taxon>
    </lineage>
</organism>
<dbReference type="Proteomes" id="UP000033448">
    <property type="component" value="Unassembled WGS sequence"/>
</dbReference>
<keyword evidence="3" id="KW-1185">Reference proteome</keyword>
<evidence type="ECO:0000313" key="3">
    <source>
        <dbReference type="Proteomes" id="UP000033448"/>
    </source>
</evidence>
<accession>A0A0F0KS04</accession>
<dbReference type="AlphaFoldDB" id="A0A0F0KS04"/>
<sequence>MSVELIGVVVTAFAVLVTLGSGMFAGFAWVVRRIDGVEGKLSARIDGVEGKLSARIDRVEETLSARIDGVDGSLSARIDGLQAELTEVKIGIARLEGPRPHLIVGR</sequence>
<name>A0A0F0KS04_9MICO</name>
<keyword evidence="1" id="KW-1133">Transmembrane helix</keyword>
<proteinExistence type="predicted"/>
<reference evidence="2 3" key="1">
    <citation type="submission" date="2015-02" db="EMBL/GenBank/DDBJ databases">
        <title>Draft genome sequences of ten Microbacterium spp. with emphasis on heavy metal contaminated environments.</title>
        <authorList>
            <person name="Corretto E."/>
        </authorList>
    </citation>
    <scope>NUCLEOTIDE SEQUENCE [LARGE SCALE GENOMIC DNA]</scope>
    <source>
        <strain evidence="2 3">DSM 23848</strain>
    </source>
</reference>
<evidence type="ECO:0000256" key="1">
    <source>
        <dbReference type="SAM" id="Phobius"/>
    </source>
</evidence>
<keyword evidence="1" id="KW-0812">Transmembrane</keyword>